<gene>
    <name evidence="2" type="ORF">ATO11_18590</name>
</gene>
<evidence type="ECO:0000313" key="3">
    <source>
        <dbReference type="Proteomes" id="UP000036938"/>
    </source>
</evidence>
<keyword evidence="3" id="KW-1185">Reference proteome</keyword>
<dbReference type="OrthoDB" id="1449536at2"/>
<organism evidence="2 3">
    <name type="scientific">Pseudaestuariivita atlantica</name>
    <dbReference type="NCBI Taxonomy" id="1317121"/>
    <lineage>
        <taxon>Bacteria</taxon>
        <taxon>Pseudomonadati</taxon>
        <taxon>Pseudomonadota</taxon>
        <taxon>Alphaproteobacteria</taxon>
        <taxon>Rhodobacterales</taxon>
        <taxon>Paracoccaceae</taxon>
        <taxon>Pseudaestuariivita</taxon>
    </lineage>
</organism>
<protein>
    <submittedName>
        <fullName evidence="2">Uncharacterized protein</fullName>
    </submittedName>
</protein>
<dbReference type="RefSeq" id="WP_050532422.1">
    <property type="nucleotide sequence ID" value="NZ_AQQZ01000012.1"/>
</dbReference>
<proteinExistence type="predicted"/>
<dbReference type="EMBL" id="AQQZ01000012">
    <property type="protein sequence ID" value="KNG92193.1"/>
    <property type="molecule type" value="Genomic_DNA"/>
</dbReference>
<accession>A0A0L1JL92</accession>
<evidence type="ECO:0000256" key="1">
    <source>
        <dbReference type="SAM" id="Phobius"/>
    </source>
</evidence>
<comment type="caution">
    <text evidence="2">The sequence shown here is derived from an EMBL/GenBank/DDBJ whole genome shotgun (WGS) entry which is preliminary data.</text>
</comment>
<name>A0A0L1JL92_9RHOB</name>
<keyword evidence="1" id="KW-0472">Membrane</keyword>
<keyword evidence="1" id="KW-1133">Transmembrane helix</keyword>
<reference evidence="2 3" key="1">
    <citation type="journal article" date="2015" name="Int. J. Syst. Evol. Microbiol.">
        <title>Aestuariivita atlantica sp. nov., isolated from deep sea sediment of the Atlantic Ocean.</title>
        <authorList>
            <person name="Li G."/>
            <person name="Lai Q."/>
            <person name="Du Y."/>
            <person name="Liu X."/>
            <person name="Sun F."/>
            <person name="Shao Z."/>
        </authorList>
    </citation>
    <scope>NUCLEOTIDE SEQUENCE [LARGE SCALE GENOMIC DNA]</scope>
    <source>
        <strain evidence="2 3">22II-S11-z3</strain>
    </source>
</reference>
<dbReference type="STRING" id="1317121.ATO11_18590"/>
<keyword evidence="1" id="KW-0812">Transmembrane</keyword>
<sequence length="93" mass="9615">MTLWTLGFLAGLLVVLIVATLLIGILMQARRILGLAKTASAVVAEIDTNTRSVWSLTATNSVAKGLLDGAQAIDENAAAIVQAVSHDQNDSAA</sequence>
<dbReference type="Proteomes" id="UP000036938">
    <property type="component" value="Unassembled WGS sequence"/>
</dbReference>
<dbReference type="AlphaFoldDB" id="A0A0L1JL92"/>
<evidence type="ECO:0000313" key="2">
    <source>
        <dbReference type="EMBL" id="KNG92193.1"/>
    </source>
</evidence>
<feature type="transmembrane region" description="Helical" evidence="1">
    <location>
        <begin position="6"/>
        <end position="27"/>
    </location>
</feature>